<keyword evidence="1" id="KW-0677">Repeat</keyword>
<evidence type="ECO:0000313" key="4">
    <source>
        <dbReference type="Proteomes" id="UP001302321"/>
    </source>
</evidence>
<accession>A0AAN6W9J4</accession>
<feature type="domain" description="Nephrocystin 3-like N-terminal" evidence="2">
    <location>
        <begin position="10"/>
        <end position="61"/>
    </location>
</feature>
<evidence type="ECO:0000256" key="1">
    <source>
        <dbReference type="ARBA" id="ARBA00022737"/>
    </source>
</evidence>
<dbReference type="EMBL" id="MU866152">
    <property type="protein sequence ID" value="KAK4177904.1"/>
    <property type="molecule type" value="Genomic_DNA"/>
</dbReference>
<reference evidence="3" key="2">
    <citation type="submission" date="2023-05" db="EMBL/GenBank/DDBJ databases">
        <authorList>
            <consortium name="Lawrence Berkeley National Laboratory"/>
            <person name="Steindorff A."/>
            <person name="Hensen N."/>
            <person name="Bonometti L."/>
            <person name="Westerberg I."/>
            <person name="Brannstrom I.O."/>
            <person name="Guillou S."/>
            <person name="Cros-Aarteil S."/>
            <person name="Calhoun S."/>
            <person name="Haridas S."/>
            <person name="Kuo A."/>
            <person name="Mondo S."/>
            <person name="Pangilinan J."/>
            <person name="Riley R."/>
            <person name="Labutti K."/>
            <person name="Andreopoulos B."/>
            <person name="Lipzen A."/>
            <person name="Chen C."/>
            <person name="Yanf M."/>
            <person name="Daum C."/>
            <person name="Ng V."/>
            <person name="Clum A."/>
            <person name="Ohm R."/>
            <person name="Martin F."/>
            <person name="Silar P."/>
            <person name="Natvig D."/>
            <person name="Lalanne C."/>
            <person name="Gautier V."/>
            <person name="Ament-Velasquez S.L."/>
            <person name="Kruys A."/>
            <person name="Hutchinson M.I."/>
            <person name="Powell A.J."/>
            <person name="Barry K."/>
            <person name="Miller A.N."/>
            <person name="Grigoriev I.V."/>
            <person name="Debuchy R."/>
            <person name="Gladieux P."/>
            <person name="Thoren M.H."/>
            <person name="Johannesson H."/>
        </authorList>
    </citation>
    <scope>NUCLEOTIDE SEQUENCE</scope>
    <source>
        <strain evidence="3">CBS 892.96</strain>
    </source>
</reference>
<sequence length="65" mass="7803">MVEGSLKAWQLLLTMIQTDDEMNIEDHTIIWNNLFLGQLFKINFTQPLYWLIDALDKCPRSRWHP</sequence>
<comment type="caution">
    <text evidence="3">The sequence shown here is derived from an EMBL/GenBank/DDBJ whole genome shotgun (WGS) entry which is preliminary data.</text>
</comment>
<protein>
    <recommendedName>
        <fullName evidence="2">Nephrocystin 3-like N-terminal domain-containing protein</fullName>
    </recommendedName>
</protein>
<dbReference type="InterPro" id="IPR056884">
    <property type="entry name" value="NPHP3-like_N"/>
</dbReference>
<dbReference type="AlphaFoldDB" id="A0AAN6W9J4"/>
<proteinExistence type="predicted"/>
<organism evidence="3 4">
    <name type="scientific">Triangularia setosa</name>
    <dbReference type="NCBI Taxonomy" id="2587417"/>
    <lineage>
        <taxon>Eukaryota</taxon>
        <taxon>Fungi</taxon>
        <taxon>Dikarya</taxon>
        <taxon>Ascomycota</taxon>
        <taxon>Pezizomycotina</taxon>
        <taxon>Sordariomycetes</taxon>
        <taxon>Sordariomycetidae</taxon>
        <taxon>Sordariales</taxon>
        <taxon>Podosporaceae</taxon>
        <taxon>Triangularia</taxon>
    </lineage>
</organism>
<dbReference type="Proteomes" id="UP001302321">
    <property type="component" value="Unassembled WGS sequence"/>
</dbReference>
<evidence type="ECO:0000259" key="2">
    <source>
        <dbReference type="Pfam" id="PF24883"/>
    </source>
</evidence>
<dbReference type="Pfam" id="PF24883">
    <property type="entry name" value="NPHP3_N"/>
    <property type="match status" value="1"/>
</dbReference>
<reference evidence="3" key="1">
    <citation type="journal article" date="2023" name="Mol. Phylogenet. Evol.">
        <title>Genome-scale phylogeny and comparative genomics of the fungal order Sordariales.</title>
        <authorList>
            <person name="Hensen N."/>
            <person name="Bonometti L."/>
            <person name="Westerberg I."/>
            <person name="Brannstrom I.O."/>
            <person name="Guillou S."/>
            <person name="Cros-Aarteil S."/>
            <person name="Calhoun S."/>
            <person name="Haridas S."/>
            <person name="Kuo A."/>
            <person name="Mondo S."/>
            <person name="Pangilinan J."/>
            <person name="Riley R."/>
            <person name="LaButti K."/>
            <person name="Andreopoulos B."/>
            <person name="Lipzen A."/>
            <person name="Chen C."/>
            <person name="Yan M."/>
            <person name="Daum C."/>
            <person name="Ng V."/>
            <person name="Clum A."/>
            <person name="Steindorff A."/>
            <person name="Ohm R.A."/>
            <person name="Martin F."/>
            <person name="Silar P."/>
            <person name="Natvig D.O."/>
            <person name="Lalanne C."/>
            <person name="Gautier V."/>
            <person name="Ament-Velasquez S.L."/>
            <person name="Kruys A."/>
            <person name="Hutchinson M.I."/>
            <person name="Powell A.J."/>
            <person name="Barry K."/>
            <person name="Miller A.N."/>
            <person name="Grigoriev I.V."/>
            <person name="Debuchy R."/>
            <person name="Gladieux P."/>
            <person name="Hiltunen Thoren M."/>
            <person name="Johannesson H."/>
        </authorList>
    </citation>
    <scope>NUCLEOTIDE SEQUENCE</scope>
    <source>
        <strain evidence="3">CBS 892.96</strain>
    </source>
</reference>
<gene>
    <name evidence="3" type="ORF">QBC36DRAFT_326054</name>
</gene>
<keyword evidence="4" id="KW-1185">Reference proteome</keyword>
<evidence type="ECO:0000313" key="3">
    <source>
        <dbReference type="EMBL" id="KAK4177904.1"/>
    </source>
</evidence>
<name>A0AAN6W9J4_9PEZI</name>